<evidence type="ECO:0000313" key="2">
    <source>
        <dbReference type="Proteomes" id="UP001418222"/>
    </source>
</evidence>
<evidence type="ECO:0000313" key="1">
    <source>
        <dbReference type="EMBL" id="KAK8951746.1"/>
    </source>
</evidence>
<organism evidence="1 2">
    <name type="scientific">Platanthera zijinensis</name>
    <dbReference type="NCBI Taxonomy" id="2320716"/>
    <lineage>
        <taxon>Eukaryota</taxon>
        <taxon>Viridiplantae</taxon>
        <taxon>Streptophyta</taxon>
        <taxon>Embryophyta</taxon>
        <taxon>Tracheophyta</taxon>
        <taxon>Spermatophyta</taxon>
        <taxon>Magnoliopsida</taxon>
        <taxon>Liliopsida</taxon>
        <taxon>Asparagales</taxon>
        <taxon>Orchidaceae</taxon>
        <taxon>Orchidoideae</taxon>
        <taxon>Orchideae</taxon>
        <taxon>Orchidinae</taxon>
        <taxon>Platanthera</taxon>
    </lineage>
</organism>
<comment type="caution">
    <text evidence="1">The sequence shown here is derived from an EMBL/GenBank/DDBJ whole genome shotgun (WGS) entry which is preliminary data.</text>
</comment>
<dbReference type="AlphaFoldDB" id="A0AAP0GCY1"/>
<dbReference type="PANTHER" id="PTHR11439:SF483">
    <property type="entry name" value="PEPTIDE SYNTHASE GLIP-LIKE, PUTATIVE (AFU_ORTHOLOGUE AFUA_3G12920)-RELATED"/>
    <property type="match status" value="1"/>
</dbReference>
<name>A0AAP0GCY1_9ASPA</name>
<dbReference type="SUPFAM" id="SSF56672">
    <property type="entry name" value="DNA/RNA polymerases"/>
    <property type="match status" value="1"/>
</dbReference>
<dbReference type="EMBL" id="JBBWWQ010000003">
    <property type="protein sequence ID" value="KAK8951746.1"/>
    <property type="molecule type" value="Genomic_DNA"/>
</dbReference>
<dbReference type="Proteomes" id="UP001418222">
    <property type="component" value="Unassembled WGS sequence"/>
</dbReference>
<dbReference type="InterPro" id="IPR043502">
    <property type="entry name" value="DNA/RNA_pol_sf"/>
</dbReference>
<protein>
    <submittedName>
        <fullName evidence="1">Uncharacterized protein</fullName>
    </submittedName>
</protein>
<dbReference type="PANTHER" id="PTHR11439">
    <property type="entry name" value="GAG-POL-RELATED RETROTRANSPOSON"/>
    <property type="match status" value="1"/>
</dbReference>
<reference evidence="1 2" key="1">
    <citation type="journal article" date="2022" name="Nat. Plants">
        <title>Genomes of leafy and leafless Platanthera orchids illuminate the evolution of mycoheterotrophy.</title>
        <authorList>
            <person name="Li M.H."/>
            <person name="Liu K.W."/>
            <person name="Li Z."/>
            <person name="Lu H.C."/>
            <person name="Ye Q.L."/>
            <person name="Zhang D."/>
            <person name="Wang J.Y."/>
            <person name="Li Y.F."/>
            <person name="Zhong Z.M."/>
            <person name="Liu X."/>
            <person name="Yu X."/>
            <person name="Liu D.K."/>
            <person name="Tu X.D."/>
            <person name="Liu B."/>
            <person name="Hao Y."/>
            <person name="Liao X.Y."/>
            <person name="Jiang Y.T."/>
            <person name="Sun W.H."/>
            <person name="Chen J."/>
            <person name="Chen Y.Q."/>
            <person name="Ai Y."/>
            <person name="Zhai J.W."/>
            <person name="Wu S.S."/>
            <person name="Zhou Z."/>
            <person name="Hsiao Y.Y."/>
            <person name="Wu W.L."/>
            <person name="Chen Y.Y."/>
            <person name="Lin Y.F."/>
            <person name="Hsu J.L."/>
            <person name="Li C.Y."/>
            <person name="Wang Z.W."/>
            <person name="Zhao X."/>
            <person name="Zhong W.Y."/>
            <person name="Ma X.K."/>
            <person name="Ma L."/>
            <person name="Huang J."/>
            <person name="Chen G.Z."/>
            <person name="Huang M.Z."/>
            <person name="Huang L."/>
            <person name="Peng D.H."/>
            <person name="Luo Y.B."/>
            <person name="Zou S.Q."/>
            <person name="Chen S.P."/>
            <person name="Lan S."/>
            <person name="Tsai W.C."/>
            <person name="Van de Peer Y."/>
            <person name="Liu Z.J."/>
        </authorList>
    </citation>
    <scope>NUCLEOTIDE SEQUENCE [LARGE SCALE GENOMIC DNA]</scope>
    <source>
        <strain evidence="1">Lor287</strain>
    </source>
</reference>
<gene>
    <name evidence="1" type="ORF">KSP39_PZI003779</name>
</gene>
<accession>A0AAP0GCY1</accession>
<sequence length="303" mass="33619">MEQCNPCQTPMPTNEVLKLKNDEETVDASTYRSIVGSLMYLTNTRPNISNAVNIVAQFMHKPTRSHLSAVNRILRYLKGTTDLGLLYKHDDSSELHGYADSDWGSNLDDRKSTSGYIFMLGSKSIAWGVRKQPSVALSTTEAKYMALSSAGCECIWLRQILSEIKGKEEDAPTSILCDNTSAIFIAKNPITQRRSKHIDLRFHFIWDQIEKGVIDVTHCASEVQLANILTKALHRVRFADRAARSSQHLPPCSALLTAPASVHSHCLRTARSSQQLPPYSALVTATASMQHAPYNNNPHANSP</sequence>
<proteinExistence type="predicted"/>
<dbReference type="CDD" id="cd09272">
    <property type="entry name" value="RNase_HI_RT_Ty1"/>
    <property type="match status" value="1"/>
</dbReference>
<keyword evidence="2" id="KW-1185">Reference proteome</keyword>